<dbReference type="AlphaFoldDB" id="A0A7W7KMS0"/>
<dbReference type="SUPFAM" id="SSF109604">
    <property type="entry name" value="HD-domain/PDEase-like"/>
    <property type="match status" value="1"/>
</dbReference>
<dbReference type="InterPro" id="IPR009218">
    <property type="entry name" value="HD_phosphohydro"/>
</dbReference>
<dbReference type="RefSeq" id="WP_184592741.1">
    <property type="nucleotide sequence ID" value="NZ_JACHLI010000018.1"/>
</dbReference>
<protein>
    <submittedName>
        <fullName evidence="1">Putative metal-dependent HD superfamily phosphohydrolase</fullName>
    </submittedName>
</protein>
<dbReference type="Proteomes" id="UP000566995">
    <property type="component" value="Unassembled WGS sequence"/>
</dbReference>
<dbReference type="EMBL" id="JACHLI010000018">
    <property type="protein sequence ID" value="MBB4865351.1"/>
    <property type="molecule type" value="Genomic_DNA"/>
</dbReference>
<reference evidence="1 2" key="1">
    <citation type="submission" date="2020-08" db="EMBL/GenBank/DDBJ databases">
        <title>Functional genomics of gut bacteria from endangered species of beetles.</title>
        <authorList>
            <person name="Carlos-Shanley C."/>
        </authorList>
    </citation>
    <scope>NUCLEOTIDE SEQUENCE [LARGE SCALE GENOMIC DNA]</scope>
    <source>
        <strain evidence="1 2">S00179</strain>
    </source>
</reference>
<accession>A0A7W7KMS0</accession>
<dbReference type="GO" id="GO:0016787">
    <property type="term" value="F:hydrolase activity"/>
    <property type="evidence" value="ECO:0007669"/>
    <property type="project" value="UniProtKB-KW"/>
</dbReference>
<proteinExistence type="predicted"/>
<sequence>MSKETHVFRLELPKVAGASEADVKDYVLSAVASMTGALNPEAPLYGAYKDGSVSLKRLVAAKAPAPAPLPAPAPKLDEHRWTALWNRLDGHVPDGSFELVQSAYSAPDRAYHGVAHILHCLRMFDFYRHMFEEPDLVELALWLHDVVYDTHSRDSEARSADLAEGFLREVGLDYHAHAVRALIMCTRHDEPAFGPDAALLADIDLSILGADLDTYIQYENGVRQEYSWVKTQDFLYGRKELLLDFVNRKELFQTDVFQGRFGRQARSNLYYELNHVDLDISALHARSV</sequence>
<organism evidence="1 2">
    <name type="scientific">Pseudomonas nitroreducens</name>
    <dbReference type="NCBI Taxonomy" id="46680"/>
    <lineage>
        <taxon>Bacteria</taxon>
        <taxon>Pseudomonadati</taxon>
        <taxon>Pseudomonadota</taxon>
        <taxon>Gammaproteobacteria</taxon>
        <taxon>Pseudomonadales</taxon>
        <taxon>Pseudomonadaceae</taxon>
        <taxon>Pseudomonas</taxon>
    </lineage>
</organism>
<keyword evidence="1" id="KW-0378">Hydrolase</keyword>
<dbReference type="PANTHER" id="PTHR21174">
    <property type="match status" value="1"/>
</dbReference>
<name>A0A7W7KMS0_PSENT</name>
<evidence type="ECO:0000313" key="2">
    <source>
        <dbReference type="Proteomes" id="UP000566995"/>
    </source>
</evidence>
<gene>
    <name evidence="1" type="ORF">HNP46_004232</name>
</gene>
<evidence type="ECO:0000313" key="1">
    <source>
        <dbReference type="EMBL" id="MBB4865351.1"/>
    </source>
</evidence>
<comment type="caution">
    <text evidence="1">The sequence shown here is derived from an EMBL/GenBank/DDBJ whole genome shotgun (WGS) entry which is preliminary data.</text>
</comment>
<dbReference type="Gene3D" id="1.10.3210.10">
    <property type="entry name" value="Hypothetical protein af1432"/>
    <property type="match status" value="1"/>
</dbReference>
<dbReference type="PANTHER" id="PTHR21174:SF0">
    <property type="entry name" value="HD PHOSPHOHYDROLASE FAMILY PROTEIN-RELATED"/>
    <property type="match status" value="1"/>
</dbReference>